<evidence type="ECO:0000256" key="2">
    <source>
        <dbReference type="ARBA" id="ARBA00012162"/>
    </source>
</evidence>
<dbReference type="Gene3D" id="3.30.950.10">
    <property type="entry name" value="Methyltransferase, Cobalt-precorrin-4 Transmethylase, Domain 2"/>
    <property type="match status" value="1"/>
</dbReference>
<dbReference type="NCBIfam" id="TIGR01469">
    <property type="entry name" value="cobA_cysG_Cterm"/>
    <property type="match status" value="1"/>
</dbReference>
<reference evidence="10 12" key="1">
    <citation type="submission" date="2016-01" db="EMBL/GenBank/DDBJ databases">
        <authorList>
            <person name="Manzoor S."/>
        </authorList>
    </citation>
    <scope>NUCLEOTIDE SEQUENCE [LARGE SCALE GENOMIC DNA]</scope>
    <source>
        <strain evidence="10">Methanoculleus sp MAB1</strain>
    </source>
</reference>
<evidence type="ECO:0000256" key="8">
    <source>
        <dbReference type="SAM" id="MobiDB-lite"/>
    </source>
</evidence>
<evidence type="ECO:0000256" key="1">
    <source>
        <dbReference type="ARBA" id="ARBA00011738"/>
    </source>
</evidence>
<dbReference type="EMBL" id="JABMJE010000040">
    <property type="protein sequence ID" value="NQS77911.1"/>
    <property type="molecule type" value="Genomic_DNA"/>
</dbReference>
<dbReference type="Pfam" id="PF00590">
    <property type="entry name" value="TP_methylase"/>
    <property type="match status" value="1"/>
</dbReference>
<accession>A0A0X3BNT2</accession>
<dbReference type="GeneID" id="27138119"/>
<feature type="compositionally biased region" description="Basic and acidic residues" evidence="8">
    <location>
        <begin position="251"/>
        <end position="266"/>
    </location>
</feature>
<dbReference type="InterPro" id="IPR003043">
    <property type="entry name" value="Uropor_MeTrfase_CS"/>
</dbReference>
<proteinExistence type="inferred from homology"/>
<dbReference type="InterPro" id="IPR000878">
    <property type="entry name" value="4pyrrol_Mease"/>
</dbReference>
<dbReference type="FunFam" id="3.40.1010.10:FF:000001">
    <property type="entry name" value="Siroheme synthase"/>
    <property type="match status" value="1"/>
</dbReference>
<gene>
    <name evidence="10" type="primary">cobA</name>
    <name evidence="11" type="ORF">HQQ74_04225</name>
    <name evidence="10" type="ORF">MMAB1_2470</name>
</gene>
<dbReference type="InterPro" id="IPR035996">
    <property type="entry name" value="4pyrrol_Methylase_sf"/>
</dbReference>
<protein>
    <recommendedName>
        <fullName evidence="2">uroporphyrinogen-III C-methyltransferase</fullName>
        <ecNumber evidence="2">2.1.1.107</ecNumber>
    </recommendedName>
</protein>
<dbReference type="EC" id="2.1.1.107" evidence="2"/>
<reference evidence="11" key="2">
    <citation type="submission" date="2020-05" db="EMBL/GenBank/DDBJ databases">
        <title>The first insight into the ecology of ammonia-tolerant syntrophic propionate oxidizing bacteria.</title>
        <authorList>
            <person name="Singh A."/>
            <person name="Schnurer A."/>
            <person name="Westerholm M."/>
        </authorList>
    </citation>
    <scope>NUCLEOTIDE SEQUENCE</scope>
    <source>
        <strain evidence="11">MAG54</strain>
    </source>
</reference>
<evidence type="ECO:0000256" key="6">
    <source>
        <dbReference type="ARBA" id="ARBA00023244"/>
    </source>
</evidence>
<dbReference type="SUPFAM" id="SSF53790">
    <property type="entry name" value="Tetrapyrrole methylase"/>
    <property type="match status" value="1"/>
</dbReference>
<dbReference type="NCBIfam" id="NF004790">
    <property type="entry name" value="PRK06136.1"/>
    <property type="match status" value="1"/>
</dbReference>
<comment type="subunit">
    <text evidence="1">Homodimer.</text>
</comment>
<dbReference type="FunFam" id="3.30.950.10:FF:000001">
    <property type="entry name" value="Siroheme synthase"/>
    <property type="match status" value="1"/>
</dbReference>
<sequence>MTGKAYLVGSGPGGLGLLTMRAREVIDEADVVLYDQLPGEEVLSTLPEGAELIDCGKYGGNHTLEQHEIEALMVERVREGKTVVRLKGGDPFLFGRGGEEIEVLREHGIQVEVVPGVTSAIAVPEMVGIPVTHRRYASQVTFITGHEDPTKPESALDWEVLARLKGTLVVLMGVKNLPAIAAALTEHGKDPQTPVAIIERGLRPDQRVTVGTLADIAGKARAVGVRPPAVIVIGGVVNLYDEGSVPGGTRASREGREDAKNKAGDR</sequence>
<dbReference type="EMBL" id="LT158599">
    <property type="protein sequence ID" value="CVK33683.1"/>
    <property type="molecule type" value="Genomic_DNA"/>
</dbReference>
<evidence type="ECO:0000313" key="11">
    <source>
        <dbReference type="EMBL" id="NQS77911.1"/>
    </source>
</evidence>
<dbReference type="CDD" id="cd11642">
    <property type="entry name" value="SUMT"/>
    <property type="match status" value="1"/>
</dbReference>
<evidence type="ECO:0000256" key="5">
    <source>
        <dbReference type="ARBA" id="ARBA00022691"/>
    </source>
</evidence>
<dbReference type="Proteomes" id="UP000737555">
    <property type="component" value="Unassembled WGS sequence"/>
</dbReference>
<dbReference type="InterPro" id="IPR014777">
    <property type="entry name" value="4pyrrole_Mease_sub1"/>
</dbReference>
<dbReference type="InterPro" id="IPR006366">
    <property type="entry name" value="CobA/CysG_C"/>
</dbReference>
<dbReference type="PANTHER" id="PTHR45790:SF3">
    <property type="entry name" value="S-ADENOSYL-L-METHIONINE-DEPENDENT UROPORPHYRINOGEN III METHYLTRANSFERASE, CHLOROPLASTIC"/>
    <property type="match status" value="1"/>
</dbReference>
<dbReference type="KEGG" id="mema:MMAB1_2470"/>
<dbReference type="Proteomes" id="UP000069850">
    <property type="component" value="Chromosome 1"/>
</dbReference>
<keyword evidence="3 7" id="KW-0489">Methyltransferase</keyword>
<dbReference type="GO" id="GO:0019354">
    <property type="term" value="P:siroheme biosynthetic process"/>
    <property type="evidence" value="ECO:0007669"/>
    <property type="project" value="InterPro"/>
</dbReference>
<evidence type="ECO:0000313" key="12">
    <source>
        <dbReference type="Proteomes" id="UP000069850"/>
    </source>
</evidence>
<organism evidence="10 12">
    <name type="scientific">Methanoculleus bourgensis</name>
    <dbReference type="NCBI Taxonomy" id="83986"/>
    <lineage>
        <taxon>Archaea</taxon>
        <taxon>Methanobacteriati</taxon>
        <taxon>Methanobacteriota</taxon>
        <taxon>Stenosarchaea group</taxon>
        <taxon>Methanomicrobia</taxon>
        <taxon>Methanomicrobiales</taxon>
        <taxon>Methanomicrobiaceae</taxon>
        <taxon>Methanoculleus</taxon>
    </lineage>
</organism>
<dbReference type="InterPro" id="IPR050161">
    <property type="entry name" value="Siro_Cobalamin_biosynth"/>
</dbReference>
<dbReference type="PANTHER" id="PTHR45790">
    <property type="entry name" value="SIROHEME SYNTHASE-RELATED"/>
    <property type="match status" value="1"/>
</dbReference>
<feature type="domain" description="Tetrapyrrole methylase" evidence="9">
    <location>
        <begin position="6"/>
        <end position="216"/>
    </location>
</feature>
<keyword evidence="6" id="KW-0627">Porphyrin biosynthesis</keyword>
<name>A0A0X3BNT2_9EURY</name>
<evidence type="ECO:0000313" key="10">
    <source>
        <dbReference type="EMBL" id="CVK33683.1"/>
    </source>
</evidence>
<dbReference type="RefSeq" id="WP_062264817.1">
    <property type="nucleotide sequence ID" value="NZ_JBMHJL010000171.1"/>
</dbReference>
<keyword evidence="5" id="KW-0949">S-adenosyl-L-methionine</keyword>
<evidence type="ECO:0000256" key="4">
    <source>
        <dbReference type="ARBA" id="ARBA00022679"/>
    </source>
</evidence>
<evidence type="ECO:0000256" key="7">
    <source>
        <dbReference type="RuleBase" id="RU003960"/>
    </source>
</evidence>
<feature type="region of interest" description="Disordered" evidence="8">
    <location>
        <begin position="244"/>
        <end position="266"/>
    </location>
</feature>
<dbReference type="InterPro" id="IPR014776">
    <property type="entry name" value="4pyrrole_Mease_sub2"/>
</dbReference>
<dbReference type="Gene3D" id="3.40.1010.10">
    <property type="entry name" value="Cobalt-precorrin-4 Transmethylase, Domain 1"/>
    <property type="match status" value="1"/>
</dbReference>
<evidence type="ECO:0000259" key="9">
    <source>
        <dbReference type="Pfam" id="PF00590"/>
    </source>
</evidence>
<dbReference type="PROSITE" id="PS00840">
    <property type="entry name" value="SUMT_2"/>
    <property type="match status" value="1"/>
</dbReference>
<comment type="similarity">
    <text evidence="7">Belongs to the precorrin methyltransferase family.</text>
</comment>
<dbReference type="OrthoDB" id="24444at2157"/>
<keyword evidence="4 7" id="KW-0808">Transferase</keyword>
<dbReference type="GO" id="GO:0004851">
    <property type="term" value="F:uroporphyrin-III C-methyltransferase activity"/>
    <property type="evidence" value="ECO:0007669"/>
    <property type="project" value="UniProtKB-EC"/>
</dbReference>
<dbReference type="GO" id="GO:0032259">
    <property type="term" value="P:methylation"/>
    <property type="evidence" value="ECO:0007669"/>
    <property type="project" value="UniProtKB-KW"/>
</dbReference>
<dbReference type="PROSITE" id="PS00839">
    <property type="entry name" value="SUMT_1"/>
    <property type="match status" value="1"/>
</dbReference>
<evidence type="ECO:0000256" key="3">
    <source>
        <dbReference type="ARBA" id="ARBA00022603"/>
    </source>
</evidence>
<dbReference type="AlphaFoldDB" id="A0A0X3BNT2"/>